<organism evidence="1 2">
    <name type="scientific">Trichonephila inaurata madagascariensis</name>
    <dbReference type="NCBI Taxonomy" id="2747483"/>
    <lineage>
        <taxon>Eukaryota</taxon>
        <taxon>Metazoa</taxon>
        <taxon>Ecdysozoa</taxon>
        <taxon>Arthropoda</taxon>
        <taxon>Chelicerata</taxon>
        <taxon>Arachnida</taxon>
        <taxon>Araneae</taxon>
        <taxon>Araneomorphae</taxon>
        <taxon>Entelegynae</taxon>
        <taxon>Araneoidea</taxon>
        <taxon>Nephilidae</taxon>
        <taxon>Trichonephila</taxon>
        <taxon>Trichonephila inaurata</taxon>
    </lineage>
</organism>
<evidence type="ECO:0000313" key="2">
    <source>
        <dbReference type="Proteomes" id="UP000886998"/>
    </source>
</evidence>
<protein>
    <submittedName>
        <fullName evidence="1">Uncharacterized protein</fullName>
    </submittedName>
</protein>
<name>A0A8X6IC81_9ARAC</name>
<evidence type="ECO:0000313" key="1">
    <source>
        <dbReference type="EMBL" id="GFS40064.1"/>
    </source>
</evidence>
<gene>
    <name evidence="1" type="ORF">TNIN_133351</name>
</gene>
<reference evidence="1" key="1">
    <citation type="submission" date="2020-08" db="EMBL/GenBank/DDBJ databases">
        <title>Multicomponent nature underlies the extraordinary mechanical properties of spider dragline silk.</title>
        <authorList>
            <person name="Kono N."/>
            <person name="Nakamura H."/>
            <person name="Mori M."/>
            <person name="Yoshida Y."/>
            <person name="Ohtoshi R."/>
            <person name="Malay A.D."/>
            <person name="Moran D.A.P."/>
            <person name="Tomita M."/>
            <person name="Numata K."/>
            <person name="Arakawa K."/>
        </authorList>
    </citation>
    <scope>NUCLEOTIDE SEQUENCE</scope>
</reference>
<comment type="caution">
    <text evidence="1">The sequence shown here is derived from an EMBL/GenBank/DDBJ whole genome shotgun (WGS) entry which is preliminary data.</text>
</comment>
<dbReference type="AlphaFoldDB" id="A0A8X6IC81"/>
<keyword evidence="2" id="KW-1185">Reference proteome</keyword>
<accession>A0A8X6IC81</accession>
<sequence length="91" mass="10121">MNSFPSVFFCSPVARVLWVMVSFIKDHVWTDHVMENAPGHCYVLPTNPVSLPKMLFSFGDAGDSNSTFSSLKNNANQLTKYTQNTARGVYG</sequence>
<dbReference type="Proteomes" id="UP000886998">
    <property type="component" value="Unassembled WGS sequence"/>
</dbReference>
<proteinExistence type="predicted"/>
<dbReference type="EMBL" id="BMAV01025257">
    <property type="protein sequence ID" value="GFS40064.1"/>
    <property type="molecule type" value="Genomic_DNA"/>
</dbReference>